<protein>
    <submittedName>
        <fullName evidence="2">Uncharacterized protein</fullName>
    </submittedName>
</protein>
<keyword evidence="3" id="KW-1185">Reference proteome</keyword>
<dbReference type="Proteomes" id="UP000729402">
    <property type="component" value="Unassembled WGS sequence"/>
</dbReference>
<evidence type="ECO:0000256" key="1">
    <source>
        <dbReference type="SAM" id="MobiDB-lite"/>
    </source>
</evidence>
<feature type="compositionally biased region" description="Low complexity" evidence="1">
    <location>
        <begin position="31"/>
        <end position="41"/>
    </location>
</feature>
<evidence type="ECO:0000313" key="3">
    <source>
        <dbReference type="Proteomes" id="UP000729402"/>
    </source>
</evidence>
<sequence length="131" mass="13049">MAVGGATGKWEEEAAGDAKEKTGLAEGGSPAMEAATAAPVAGEMRGEGGEPSALIPCRKGGKLPASFKNGDVAGRLISPEQGIAARGEGAARSGEAAAARGCLSGRRSGGRRTGQRSTASYGFDYETIANH</sequence>
<proteinExistence type="predicted"/>
<dbReference type="EMBL" id="JAAALK010000080">
    <property type="protein sequence ID" value="KAG8091606.1"/>
    <property type="molecule type" value="Genomic_DNA"/>
</dbReference>
<reference evidence="2" key="2">
    <citation type="submission" date="2021-02" db="EMBL/GenBank/DDBJ databases">
        <authorList>
            <person name="Kimball J.A."/>
            <person name="Haas M.W."/>
            <person name="Macchietto M."/>
            <person name="Kono T."/>
            <person name="Duquette J."/>
            <person name="Shao M."/>
        </authorList>
    </citation>
    <scope>NUCLEOTIDE SEQUENCE</scope>
    <source>
        <tissue evidence="2">Fresh leaf tissue</tissue>
    </source>
</reference>
<dbReference type="AlphaFoldDB" id="A0A8J5WL30"/>
<feature type="region of interest" description="Disordered" evidence="1">
    <location>
        <begin position="101"/>
        <end position="131"/>
    </location>
</feature>
<evidence type="ECO:0000313" key="2">
    <source>
        <dbReference type="EMBL" id="KAG8091606.1"/>
    </source>
</evidence>
<accession>A0A8J5WL30</accession>
<organism evidence="2 3">
    <name type="scientific">Zizania palustris</name>
    <name type="common">Northern wild rice</name>
    <dbReference type="NCBI Taxonomy" id="103762"/>
    <lineage>
        <taxon>Eukaryota</taxon>
        <taxon>Viridiplantae</taxon>
        <taxon>Streptophyta</taxon>
        <taxon>Embryophyta</taxon>
        <taxon>Tracheophyta</taxon>
        <taxon>Spermatophyta</taxon>
        <taxon>Magnoliopsida</taxon>
        <taxon>Liliopsida</taxon>
        <taxon>Poales</taxon>
        <taxon>Poaceae</taxon>
        <taxon>BOP clade</taxon>
        <taxon>Oryzoideae</taxon>
        <taxon>Oryzeae</taxon>
        <taxon>Zizaniinae</taxon>
        <taxon>Zizania</taxon>
    </lineage>
</organism>
<feature type="compositionally biased region" description="Basic and acidic residues" evidence="1">
    <location>
        <begin position="9"/>
        <end position="23"/>
    </location>
</feature>
<name>A0A8J5WL30_ZIZPA</name>
<gene>
    <name evidence="2" type="ORF">GUJ93_ZPchr0012g21796</name>
</gene>
<reference evidence="2" key="1">
    <citation type="journal article" date="2021" name="bioRxiv">
        <title>Whole Genome Assembly and Annotation of Northern Wild Rice, Zizania palustris L., Supports a Whole Genome Duplication in the Zizania Genus.</title>
        <authorList>
            <person name="Haas M."/>
            <person name="Kono T."/>
            <person name="Macchietto M."/>
            <person name="Millas R."/>
            <person name="McGilp L."/>
            <person name="Shao M."/>
            <person name="Duquette J."/>
            <person name="Hirsch C.N."/>
            <person name="Kimball J."/>
        </authorList>
    </citation>
    <scope>NUCLEOTIDE SEQUENCE</scope>
    <source>
        <tissue evidence="2">Fresh leaf tissue</tissue>
    </source>
</reference>
<feature type="region of interest" description="Disordered" evidence="1">
    <location>
        <begin position="1"/>
        <end position="61"/>
    </location>
</feature>
<comment type="caution">
    <text evidence="2">The sequence shown here is derived from an EMBL/GenBank/DDBJ whole genome shotgun (WGS) entry which is preliminary data.</text>
</comment>